<organism evidence="1 2">
    <name type="scientific">Aetokthonos hydrillicola Thurmond2011</name>
    <dbReference type="NCBI Taxonomy" id="2712845"/>
    <lineage>
        <taxon>Bacteria</taxon>
        <taxon>Bacillati</taxon>
        <taxon>Cyanobacteriota</taxon>
        <taxon>Cyanophyceae</taxon>
        <taxon>Nostocales</taxon>
        <taxon>Hapalosiphonaceae</taxon>
        <taxon>Aetokthonos</taxon>
    </lineage>
</organism>
<reference evidence="2" key="1">
    <citation type="journal article" date="2021" name="Science">
        <title>Hunting the eagle killer: A cyanobacterial neurotoxin causes vacuolar myelinopathy.</title>
        <authorList>
            <person name="Breinlinger S."/>
            <person name="Phillips T.J."/>
            <person name="Haram B.N."/>
            <person name="Mares J."/>
            <person name="Martinez Yerena J.A."/>
            <person name="Hrouzek P."/>
            <person name="Sobotka R."/>
            <person name="Henderson W.M."/>
            <person name="Schmieder P."/>
            <person name="Williams S.M."/>
            <person name="Lauderdale J.D."/>
            <person name="Wilde H.D."/>
            <person name="Gerrin W."/>
            <person name="Kust A."/>
            <person name="Washington J.W."/>
            <person name="Wagner C."/>
            <person name="Geier B."/>
            <person name="Liebeke M."/>
            <person name="Enke H."/>
            <person name="Niedermeyer T.H.J."/>
            <person name="Wilde S.B."/>
        </authorList>
    </citation>
    <scope>NUCLEOTIDE SEQUENCE [LARGE SCALE GENOMIC DNA]</scope>
    <source>
        <strain evidence="2">Thurmond2011</strain>
    </source>
</reference>
<dbReference type="PANTHER" id="PTHR35690">
    <property type="entry name" value="OS01G0363500 PROTEIN"/>
    <property type="match status" value="1"/>
</dbReference>
<dbReference type="AlphaFoldDB" id="A0AAP5MCF7"/>
<evidence type="ECO:0000313" key="2">
    <source>
        <dbReference type="Proteomes" id="UP000667802"/>
    </source>
</evidence>
<protein>
    <recommendedName>
        <fullName evidence="3">Plastid lipid-associated protein/fibrillin conserved domain-containing protein</fullName>
    </recommendedName>
</protein>
<dbReference type="Proteomes" id="UP000667802">
    <property type="component" value="Unassembled WGS sequence"/>
</dbReference>
<keyword evidence="2" id="KW-1185">Reference proteome</keyword>
<accession>A0AAP5MCF7</accession>
<dbReference type="EMBL" id="JAALHA020000017">
    <property type="protein sequence ID" value="MDR9898278.1"/>
    <property type="molecule type" value="Genomic_DNA"/>
</dbReference>
<evidence type="ECO:0008006" key="3">
    <source>
        <dbReference type="Google" id="ProtNLM"/>
    </source>
</evidence>
<comment type="caution">
    <text evidence="1">The sequence shown here is derived from an EMBL/GenBank/DDBJ whole genome shotgun (WGS) entry which is preliminary data.</text>
</comment>
<gene>
    <name evidence="1" type="ORF">G7B40_027505</name>
</gene>
<name>A0AAP5MCF7_9CYAN</name>
<dbReference type="PANTHER" id="PTHR35690:SF1">
    <property type="entry name" value="OS01G0363500 PROTEIN"/>
    <property type="match status" value="1"/>
</dbReference>
<evidence type="ECO:0000313" key="1">
    <source>
        <dbReference type="EMBL" id="MDR9898278.1"/>
    </source>
</evidence>
<sequence length="206" mass="22816">MTANLTSQDKPDFIDTLTQTAAAYREQNKERPSAAVVVDALLQAEKAAKEERLSYPFESLLGQWRLCFITGTKKVRKRGGIVLGKGFYLPKFAIAKISFNASLDSALGKGEICNQLQLGSLLLKLVGPAKYPGKKNILTFDFTQMQVSLFGRVVYNQEIRGGKVKSENFYNQPIAKLPFFTFFLVTGDLIAARGRGGGLAIWIREN</sequence>
<proteinExistence type="predicted"/>
<dbReference type="RefSeq" id="WP_208349713.1">
    <property type="nucleotide sequence ID" value="NZ_JAALHA020000017.1"/>
</dbReference>